<organism evidence="5 6">
    <name type="scientific">Cellulomonas uda</name>
    <dbReference type="NCBI Taxonomy" id="1714"/>
    <lineage>
        <taxon>Bacteria</taxon>
        <taxon>Bacillati</taxon>
        <taxon>Actinomycetota</taxon>
        <taxon>Actinomycetes</taxon>
        <taxon>Micrococcales</taxon>
        <taxon>Cellulomonadaceae</taxon>
        <taxon>Cellulomonas</taxon>
    </lineage>
</organism>
<name>A0A4Y3KA98_CELUD</name>
<proteinExistence type="predicted"/>
<evidence type="ECO:0000259" key="4">
    <source>
        <dbReference type="SMART" id="SM00259"/>
    </source>
</evidence>
<protein>
    <recommendedName>
        <fullName evidence="4">A20-type domain-containing protein</fullName>
    </recommendedName>
</protein>
<keyword evidence="1" id="KW-0479">Metal-binding</keyword>
<feature type="domain" description="A20-type" evidence="4">
    <location>
        <begin position="177"/>
        <end position="202"/>
    </location>
</feature>
<keyword evidence="3" id="KW-0862">Zinc</keyword>
<evidence type="ECO:0000256" key="3">
    <source>
        <dbReference type="ARBA" id="ARBA00022833"/>
    </source>
</evidence>
<evidence type="ECO:0000256" key="1">
    <source>
        <dbReference type="ARBA" id="ARBA00022723"/>
    </source>
</evidence>
<evidence type="ECO:0000256" key="2">
    <source>
        <dbReference type="ARBA" id="ARBA00022771"/>
    </source>
</evidence>
<dbReference type="RefSeq" id="WP_166771993.1">
    <property type="nucleotide sequence ID" value="NZ_BJLP01000028.1"/>
</dbReference>
<dbReference type="SMART" id="SM00259">
    <property type="entry name" value="ZnF_A20"/>
    <property type="match status" value="2"/>
</dbReference>
<dbReference type="GO" id="GO:0008270">
    <property type="term" value="F:zinc ion binding"/>
    <property type="evidence" value="ECO:0007669"/>
    <property type="project" value="UniProtKB-KW"/>
</dbReference>
<feature type="domain" description="A20-type" evidence="4">
    <location>
        <begin position="243"/>
        <end position="266"/>
    </location>
</feature>
<dbReference type="EMBL" id="BJLP01000028">
    <property type="protein sequence ID" value="GEA81399.1"/>
    <property type="molecule type" value="Genomic_DNA"/>
</dbReference>
<dbReference type="InterPro" id="IPR002653">
    <property type="entry name" value="Znf_A20"/>
</dbReference>
<dbReference type="GO" id="GO:0003677">
    <property type="term" value="F:DNA binding"/>
    <property type="evidence" value="ECO:0007669"/>
    <property type="project" value="InterPro"/>
</dbReference>
<keyword evidence="2" id="KW-0863">Zinc-finger</keyword>
<dbReference type="Proteomes" id="UP000315842">
    <property type="component" value="Unassembled WGS sequence"/>
</dbReference>
<evidence type="ECO:0000313" key="5">
    <source>
        <dbReference type="EMBL" id="GEA81399.1"/>
    </source>
</evidence>
<keyword evidence="6" id="KW-1185">Reference proteome</keyword>
<accession>A0A4Y3KA98</accession>
<evidence type="ECO:0000313" key="6">
    <source>
        <dbReference type="Proteomes" id="UP000315842"/>
    </source>
</evidence>
<reference evidence="5 6" key="1">
    <citation type="submission" date="2019-06" db="EMBL/GenBank/DDBJ databases">
        <title>Whole genome shotgun sequence of Cellulomonas uda NBRC 3747.</title>
        <authorList>
            <person name="Hosoyama A."/>
            <person name="Uohara A."/>
            <person name="Ohji S."/>
            <person name="Ichikawa N."/>
        </authorList>
    </citation>
    <scope>NUCLEOTIDE SEQUENCE [LARGE SCALE GENOMIC DNA]</scope>
    <source>
        <strain evidence="5 6">NBRC 3747</strain>
    </source>
</reference>
<sequence>MAEHNWRELLDDPEVRSIISRIARTTPPTGDSYLDDDRESYLWDKAVSLAIKHEDRADSLDHRRLWYGHLNARLRHAVHQQRSDVYGRKDVAHAPWEAVRRHAESSRVSLEALTEDYEDAWIPLYADTLIDDGYTRERWPDAPGHHVPYPGDPLTFLLRKERLEEALAHSPSHTRDTRLCADTSCNQIANPRCRGFCSKHYEHWRSRWGTGATCTHDGCDRPVKARDLCLTHYQALRRNNPDAPRCSDPGCDRSAFTQGMCARHYNAAHRARVAARA</sequence>
<gene>
    <name evidence="5" type="ORF">CUD01_18430</name>
</gene>
<dbReference type="AlphaFoldDB" id="A0A4Y3KA98"/>
<comment type="caution">
    <text evidence="5">The sequence shown here is derived from an EMBL/GenBank/DDBJ whole genome shotgun (WGS) entry which is preliminary data.</text>
</comment>